<sequence>MYTGIPPSSFTALVILIDGFELNYHSGTNVFRLTRANQLLLCLTRLKLGVSDDDLVVRFGVSRTTVFMTFLHVLYEVLFEGIMEKKFPKGSYSASGTPKSFKNLPKCRASIDCSEIEIEIPRESIFSQSVTFWNYKSRNTVKFLVAVAPKGAEIYTSDCYLCSTSDREVLKDYGILDR</sequence>
<evidence type="ECO:0000313" key="1">
    <source>
        <dbReference type="EMBL" id="KAG0436303.1"/>
    </source>
</evidence>
<organism evidence="1 2">
    <name type="scientific">Ixodes persulcatus</name>
    <name type="common">Taiga tick</name>
    <dbReference type="NCBI Taxonomy" id="34615"/>
    <lineage>
        <taxon>Eukaryota</taxon>
        <taxon>Metazoa</taxon>
        <taxon>Ecdysozoa</taxon>
        <taxon>Arthropoda</taxon>
        <taxon>Chelicerata</taxon>
        <taxon>Arachnida</taxon>
        <taxon>Acari</taxon>
        <taxon>Parasitiformes</taxon>
        <taxon>Ixodida</taxon>
        <taxon>Ixodoidea</taxon>
        <taxon>Ixodidae</taxon>
        <taxon>Ixodinae</taxon>
        <taxon>Ixodes</taxon>
    </lineage>
</organism>
<dbReference type="EMBL" id="JABSTQ010007052">
    <property type="protein sequence ID" value="KAG0436303.1"/>
    <property type="molecule type" value="Genomic_DNA"/>
</dbReference>
<evidence type="ECO:0000313" key="2">
    <source>
        <dbReference type="Proteomes" id="UP000805193"/>
    </source>
</evidence>
<dbReference type="Proteomes" id="UP000805193">
    <property type="component" value="Unassembled WGS sequence"/>
</dbReference>
<comment type="caution">
    <text evidence="1">The sequence shown here is derived from an EMBL/GenBank/DDBJ whole genome shotgun (WGS) entry which is preliminary data.</text>
</comment>
<accession>A0AC60QP17</accession>
<name>A0AC60QP17_IXOPE</name>
<keyword evidence="2" id="KW-1185">Reference proteome</keyword>
<protein>
    <submittedName>
        <fullName evidence="1">Uncharacterized protein</fullName>
    </submittedName>
</protein>
<gene>
    <name evidence="1" type="ORF">HPB47_018029</name>
</gene>
<reference evidence="1 2" key="1">
    <citation type="journal article" date="2020" name="Cell">
        <title>Large-Scale Comparative Analyses of Tick Genomes Elucidate Their Genetic Diversity and Vector Capacities.</title>
        <authorList>
            <consortium name="Tick Genome and Microbiome Consortium (TIGMIC)"/>
            <person name="Jia N."/>
            <person name="Wang J."/>
            <person name="Shi W."/>
            <person name="Du L."/>
            <person name="Sun Y."/>
            <person name="Zhan W."/>
            <person name="Jiang J.F."/>
            <person name="Wang Q."/>
            <person name="Zhang B."/>
            <person name="Ji P."/>
            <person name="Bell-Sakyi L."/>
            <person name="Cui X.M."/>
            <person name="Yuan T.T."/>
            <person name="Jiang B.G."/>
            <person name="Yang W.F."/>
            <person name="Lam T.T."/>
            <person name="Chang Q.C."/>
            <person name="Ding S.J."/>
            <person name="Wang X.J."/>
            <person name="Zhu J.G."/>
            <person name="Ruan X.D."/>
            <person name="Zhao L."/>
            <person name="Wei J.T."/>
            <person name="Ye R.Z."/>
            <person name="Que T.C."/>
            <person name="Du C.H."/>
            <person name="Zhou Y.H."/>
            <person name="Cheng J.X."/>
            <person name="Dai P.F."/>
            <person name="Guo W.B."/>
            <person name="Han X.H."/>
            <person name="Huang E.J."/>
            <person name="Li L.F."/>
            <person name="Wei W."/>
            <person name="Gao Y.C."/>
            <person name="Liu J.Z."/>
            <person name="Shao H.Z."/>
            <person name="Wang X."/>
            <person name="Wang C.C."/>
            <person name="Yang T.C."/>
            <person name="Huo Q.B."/>
            <person name="Li W."/>
            <person name="Chen H.Y."/>
            <person name="Chen S.E."/>
            <person name="Zhou L.G."/>
            <person name="Ni X.B."/>
            <person name="Tian J.H."/>
            <person name="Sheng Y."/>
            <person name="Liu T."/>
            <person name="Pan Y.S."/>
            <person name="Xia L.Y."/>
            <person name="Li J."/>
            <person name="Zhao F."/>
            <person name="Cao W.C."/>
        </authorList>
    </citation>
    <scope>NUCLEOTIDE SEQUENCE [LARGE SCALE GENOMIC DNA]</scope>
    <source>
        <strain evidence="1">Iper-2018</strain>
    </source>
</reference>
<proteinExistence type="predicted"/>